<dbReference type="GO" id="GO:0006542">
    <property type="term" value="P:glutamine biosynthetic process"/>
    <property type="evidence" value="ECO:0007669"/>
    <property type="project" value="TreeGrafter"/>
</dbReference>
<reference evidence="5" key="2">
    <citation type="submission" date="2023-04" db="EMBL/GenBank/DDBJ databases">
        <title>'Rhodoalgimonas zhirmunskyi' gen. nov., isolated from a red alga.</title>
        <authorList>
            <person name="Nedashkovskaya O.I."/>
            <person name="Otstavnykh N.Y."/>
            <person name="Bystritskaya E.P."/>
            <person name="Balabanova L.A."/>
            <person name="Isaeva M.P."/>
        </authorList>
    </citation>
    <scope>NUCLEOTIDE SEQUENCE</scope>
    <source>
        <strain evidence="5">10Alg 79</strain>
    </source>
</reference>
<dbReference type="Gene3D" id="3.30.590.10">
    <property type="entry name" value="Glutamine synthetase/guanido kinase, catalytic domain"/>
    <property type="match status" value="1"/>
</dbReference>
<dbReference type="PANTHER" id="PTHR43785:SF12">
    <property type="entry name" value="TYPE-1 GLUTAMINE SYNTHETASE 2"/>
    <property type="match status" value="1"/>
</dbReference>
<comment type="similarity">
    <text evidence="2 3">Belongs to the glutamine synthetase family.</text>
</comment>
<dbReference type="AlphaFoldDB" id="A0AAJ1UC63"/>
<feature type="domain" description="GS catalytic" evidence="4">
    <location>
        <begin position="97"/>
        <end position="430"/>
    </location>
</feature>
<dbReference type="SUPFAM" id="SSF55931">
    <property type="entry name" value="Glutamine synthetase/guanido kinase"/>
    <property type="match status" value="1"/>
</dbReference>
<dbReference type="PANTHER" id="PTHR43785">
    <property type="entry name" value="GAMMA-GLUTAMYLPUTRESCINE SYNTHETASE"/>
    <property type="match status" value="1"/>
</dbReference>
<keyword evidence="1" id="KW-0436">Ligase</keyword>
<keyword evidence="6" id="KW-1185">Reference proteome</keyword>
<dbReference type="Proteomes" id="UP001227162">
    <property type="component" value="Unassembled WGS sequence"/>
</dbReference>
<dbReference type="Pfam" id="PF00120">
    <property type="entry name" value="Gln-synt_C"/>
    <property type="match status" value="1"/>
</dbReference>
<sequence>MQDRLRAIFCDHLSIVRGKYLPNSKIADSETRFCRSTFGVHYDKDLLDAPGAMMMDGLPDMELRWKHDEIRDSWDDHTKIVIGDLYDDAGALLPLCPRGALKRAVADWQDLGLTPMVGIELECFAMQAGDDGRLVPYDTPGGVVYGTGPFSDPLRFNDAIWEAADRLGFRLDMITAEYDSPQFEYTLTFDAAVKAVDDIVLFRLMAREIALEHGIVLTFMPKPISGAGGSGMHINFSFTDKAGGNALAPDAKRGGPDHMNDLARGCVAGLMHHHKALAGLIAPTANSYQRLQPGALAGFWQNWGGDHRNVTTRVSSEAGPKARLEHRMADASANPYTAVAAVLQAARLGYVEKYKLGPRETGDGFDRTDARISTAVSLKEAVADLRRDPKLTSAVGQLLCDNHAFMKDREAKKTKDLEGDALRDFYVHFV</sequence>
<reference evidence="5" key="1">
    <citation type="submission" date="2022-07" db="EMBL/GenBank/DDBJ databases">
        <authorList>
            <person name="Otstavnykh N."/>
            <person name="Isaeva M."/>
            <person name="Bystritskaya E."/>
        </authorList>
    </citation>
    <scope>NUCLEOTIDE SEQUENCE</scope>
    <source>
        <strain evidence="5">10Alg 79</strain>
    </source>
</reference>
<dbReference type="GO" id="GO:0004356">
    <property type="term" value="F:glutamine synthetase activity"/>
    <property type="evidence" value="ECO:0007669"/>
    <property type="project" value="InterPro"/>
</dbReference>
<dbReference type="PROSITE" id="PS51987">
    <property type="entry name" value="GS_CATALYTIC"/>
    <property type="match status" value="1"/>
</dbReference>
<name>A0AAJ1UC63_9RHOB</name>
<proteinExistence type="inferred from homology"/>
<protein>
    <submittedName>
        <fullName evidence="5">Glutamine synthetase family protein</fullName>
    </submittedName>
</protein>
<evidence type="ECO:0000259" key="4">
    <source>
        <dbReference type="PROSITE" id="PS51987"/>
    </source>
</evidence>
<evidence type="ECO:0000256" key="3">
    <source>
        <dbReference type="RuleBase" id="RU000384"/>
    </source>
</evidence>
<dbReference type="SMART" id="SM01230">
    <property type="entry name" value="Gln-synt_C"/>
    <property type="match status" value="1"/>
</dbReference>
<dbReference type="InterPro" id="IPR008146">
    <property type="entry name" value="Gln_synth_cat_dom"/>
</dbReference>
<dbReference type="EMBL" id="JANFFA010000001">
    <property type="protein sequence ID" value="MDQ2093482.1"/>
    <property type="molecule type" value="Genomic_DNA"/>
</dbReference>
<evidence type="ECO:0000256" key="2">
    <source>
        <dbReference type="PROSITE-ProRule" id="PRU01331"/>
    </source>
</evidence>
<comment type="caution">
    <text evidence="5">The sequence shown here is derived from an EMBL/GenBank/DDBJ whole genome shotgun (WGS) entry which is preliminary data.</text>
</comment>
<organism evidence="5 6">
    <name type="scientific">Rhodalgimonas zhirmunskyi</name>
    <dbReference type="NCBI Taxonomy" id="2964767"/>
    <lineage>
        <taxon>Bacteria</taxon>
        <taxon>Pseudomonadati</taxon>
        <taxon>Pseudomonadota</taxon>
        <taxon>Alphaproteobacteria</taxon>
        <taxon>Rhodobacterales</taxon>
        <taxon>Roseobacteraceae</taxon>
        <taxon>Rhodalgimonas</taxon>
    </lineage>
</organism>
<accession>A0AAJ1UC63</accession>
<evidence type="ECO:0000256" key="1">
    <source>
        <dbReference type="ARBA" id="ARBA00022598"/>
    </source>
</evidence>
<dbReference type="InterPro" id="IPR014746">
    <property type="entry name" value="Gln_synth/guanido_kin_cat_dom"/>
</dbReference>
<dbReference type="RefSeq" id="WP_317625069.1">
    <property type="nucleotide sequence ID" value="NZ_JANFFA010000001.1"/>
</dbReference>
<evidence type="ECO:0000313" key="6">
    <source>
        <dbReference type="Proteomes" id="UP001227162"/>
    </source>
</evidence>
<evidence type="ECO:0000313" key="5">
    <source>
        <dbReference type="EMBL" id="MDQ2093482.1"/>
    </source>
</evidence>
<gene>
    <name evidence="5" type="ORF">NOI20_05115</name>
</gene>